<dbReference type="GO" id="GO:0009036">
    <property type="term" value="F:type II site-specific deoxyribonuclease activity"/>
    <property type="evidence" value="ECO:0007669"/>
    <property type="project" value="UniProtKB-EC"/>
</dbReference>
<dbReference type="Pfam" id="PF06616">
    <property type="entry name" value="BsuBI_PstI_RE"/>
    <property type="match status" value="1"/>
</dbReference>
<evidence type="ECO:0000259" key="1">
    <source>
        <dbReference type="Pfam" id="PF06616"/>
    </source>
</evidence>
<dbReference type="KEGG" id="ter:Tery_4526"/>
<dbReference type="GO" id="GO:0000287">
    <property type="term" value="F:magnesium ion binding"/>
    <property type="evidence" value="ECO:0007669"/>
    <property type="project" value="InterPro"/>
</dbReference>
<sequence length="338" mass="39085">MSEIPQYFIRSDKSQQLQKLINEALYIISKFGIPIEGMTQRQLERMAMAFLAVANVKKINEWGKINNFHALRTREIIRYWNNYFDEQISESSYDDIRRKDLKLIVLAGIIIPSSANPNSARNDGTRSFALNPNFANLIKNFGSDNWEEEAKVFLSNQVTLKQQLSSQRKISLIPVKFPSGKIFNFSPGKHNELQKAIIEKFLPRYGYGAEILYVGDTAKKFLHLEKTRLRELNFFELSDGELPDIVAYSENKNWLYLVEAVHSSGVISNVRLLEFKKLTEKCKADIIFVTAFLDHHTFRKFAVDIAWETEVWIADVPDHIIHFNGEKFLGPYPQITNT</sequence>
<protein>
    <submittedName>
        <fullName evidence="3">Type II site-specific deoxyribonuclease</fullName>
        <ecNumber evidence="3">3.1.21.4</ecNumber>
    </submittedName>
</protein>
<dbReference type="AlphaFoldDB" id="Q10W67"/>
<dbReference type="EMBL" id="CP000393">
    <property type="protein sequence ID" value="ABG53507.1"/>
    <property type="molecule type" value="Genomic_DNA"/>
</dbReference>
<reference evidence="3" key="1">
    <citation type="submission" date="2006-06" db="EMBL/GenBank/DDBJ databases">
        <title>Complete sequence of Trichodesmium erythraeum IMS101.</title>
        <authorList>
            <consortium name="US DOE Joint Genome Institute"/>
            <person name="Copeland A."/>
            <person name="Lucas S."/>
            <person name="Lapidus A."/>
            <person name="Barry K."/>
            <person name="Detter J.C."/>
            <person name="Glavina del Rio T."/>
            <person name="Hammon N."/>
            <person name="Israni S."/>
            <person name="Dalin E."/>
            <person name="Tice H."/>
            <person name="Pitluck S."/>
            <person name="Kiss H."/>
            <person name="Munk A.C."/>
            <person name="Brettin T."/>
            <person name="Bruce D."/>
            <person name="Han C."/>
            <person name="Tapia R."/>
            <person name="Gilna P."/>
            <person name="Schmutz J."/>
            <person name="Larimer F."/>
            <person name="Land M."/>
            <person name="Hauser L."/>
            <person name="Kyrpides N."/>
            <person name="Kim E."/>
            <person name="Richardson P."/>
        </authorList>
    </citation>
    <scope>NUCLEOTIDE SEQUENCE [LARGE SCALE GENOMIC DNA]</scope>
    <source>
        <strain evidence="3">IMS101</strain>
    </source>
</reference>
<evidence type="ECO:0000313" key="3">
    <source>
        <dbReference type="EMBL" id="ABG53507.1"/>
    </source>
</evidence>
<organism evidence="3">
    <name type="scientific">Trichodesmium erythraeum (strain IMS101)</name>
    <dbReference type="NCBI Taxonomy" id="203124"/>
    <lineage>
        <taxon>Bacteria</taxon>
        <taxon>Bacillati</taxon>
        <taxon>Cyanobacteriota</taxon>
        <taxon>Cyanophyceae</taxon>
        <taxon>Oscillatoriophycideae</taxon>
        <taxon>Oscillatoriales</taxon>
        <taxon>Microcoleaceae</taxon>
        <taxon>Trichodesmium</taxon>
    </lineage>
</organism>
<dbReference type="Pfam" id="PF17728">
    <property type="entry name" value="BsuBI_PstI_RE_N"/>
    <property type="match status" value="1"/>
</dbReference>
<dbReference type="GO" id="GO:0003677">
    <property type="term" value="F:DNA binding"/>
    <property type="evidence" value="ECO:0007669"/>
    <property type="project" value="InterPro"/>
</dbReference>
<dbReference type="Gene3D" id="3.40.1350.80">
    <property type="match status" value="1"/>
</dbReference>
<dbReference type="InterPro" id="IPR041962">
    <property type="entry name" value="BsuBI/PstI_N_sf"/>
</dbReference>
<dbReference type="eggNOG" id="COG0270">
    <property type="taxonomic scope" value="Bacteria"/>
</dbReference>
<dbReference type="RefSeq" id="WP_011613829.1">
    <property type="nucleotide sequence ID" value="NC_008312.1"/>
</dbReference>
<dbReference type="GO" id="GO:0009307">
    <property type="term" value="P:DNA restriction-modification system"/>
    <property type="evidence" value="ECO:0007669"/>
    <property type="project" value="InterPro"/>
</dbReference>
<evidence type="ECO:0000259" key="2">
    <source>
        <dbReference type="Pfam" id="PF17728"/>
    </source>
</evidence>
<dbReference type="InterPro" id="IPR041454">
    <property type="entry name" value="BsuBI/PstI_N"/>
</dbReference>
<gene>
    <name evidence="3" type="ordered locus">Tery_4526</name>
</gene>
<feature type="domain" description="BsuBI/PstI restriction endonuclease HTH" evidence="2">
    <location>
        <begin position="19"/>
        <end position="161"/>
    </location>
</feature>
<keyword evidence="3" id="KW-0378">Hydrolase</keyword>
<name>Q10W67_TRIEI</name>
<dbReference type="Gene3D" id="1.10.10.1820">
    <property type="entry name" value="BsuBI/PstI restriction endonuclease-like"/>
    <property type="match status" value="1"/>
</dbReference>
<dbReference type="EC" id="3.1.21.4" evidence="3"/>
<accession>Q10W67</accession>
<dbReference type="HOGENOM" id="CLU_074525_0_0_3"/>
<dbReference type="OrthoDB" id="9798907at2"/>
<dbReference type="InterPro" id="IPR041963">
    <property type="entry name" value="BsuBI/PstI_C_sf"/>
</dbReference>
<proteinExistence type="predicted"/>
<dbReference type="InterPro" id="IPR009528">
    <property type="entry name" value="Restrct_endonuc_II_BsuBI_C"/>
</dbReference>
<feature type="domain" description="BsuBI/PstI restriction endonuclease" evidence="1">
    <location>
        <begin position="173"/>
        <end position="326"/>
    </location>
</feature>
<dbReference type="REBASE" id="13434">
    <property type="entry name" value="TerORF4525P"/>
</dbReference>
<dbReference type="STRING" id="203124.Tery_4526"/>